<dbReference type="InterPro" id="IPR000361">
    <property type="entry name" value="ATAP_core_dom"/>
</dbReference>
<dbReference type="InterPro" id="IPR035903">
    <property type="entry name" value="HesB-like_dom_sf"/>
</dbReference>
<dbReference type="PANTHER" id="PTHR10072:SF41">
    <property type="entry name" value="IRON-SULFUR CLUSTER ASSEMBLY 1 HOMOLOG, MITOCHONDRIAL"/>
    <property type="match status" value="1"/>
</dbReference>
<dbReference type="InterPro" id="IPR050322">
    <property type="entry name" value="Fe-S_cluster_asmbl/transfer"/>
</dbReference>
<proteinExistence type="inferred from homology"/>
<dbReference type="NCBIfam" id="TIGR00049">
    <property type="entry name" value="iron-sulfur cluster assembly accessory protein"/>
    <property type="match status" value="1"/>
</dbReference>
<dbReference type="GO" id="GO:0051537">
    <property type="term" value="F:2 iron, 2 sulfur cluster binding"/>
    <property type="evidence" value="ECO:0007669"/>
    <property type="project" value="TreeGrafter"/>
</dbReference>
<organism evidence="3">
    <name type="scientific">marine metagenome</name>
    <dbReference type="NCBI Taxonomy" id="408172"/>
    <lineage>
        <taxon>unclassified sequences</taxon>
        <taxon>metagenomes</taxon>
        <taxon>ecological metagenomes</taxon>
    </lineage>
</organism>
<dbReference type="AlphaFoldDB" id="A0A382UFW6"/>
<accession>A0A382UFW6</accession>
<name>A0A382UFW6_9ZZZZ</name>
<evidence type="ECO:0000313" key="3">
    <source>
        <dbReference type="EMBL" id="SVD32735.1"/>
    </source>
</evidence>
<dbReference type="Pfam" id="PF01521">
    <property type="entry name" value="Fe-S_biosyn"/>
    <property type="match status" value="1"/>
</dbReference>
<dbReference type="PROSITE" id="PS01152">
    <property type="entry name" value="HESB"/>
    <property type="match status" value="1"/>
</dbReference>
<dbReference type="SUPFAM" id="SSF89360">
    <property type="entry name" value="HesB-like domain"/>
    <property type="match status" value="1"/>
</dbReference>
<gene>
    <name evidence="3" type="ORF">METZ01_LOCUS385589</name>
</gene>
<evidence type="ECO:0000256" key="1">
    <source>
        <dbReference type="ARBA" id="ARBA00006718"/>
    </source>
</evidence>
<dbReference type="GO" id="GO:0016226">
    <property type="term" value="P:iron-sulfur cluster assembly"/>
    <property type="evidence" value="ECO:0007669"/>
    <property type="project" value="InterPro"/>
</dbReference>
<dbReference type="InterPro" id="IPR016092">
    <property type="entry name" value="ATAP"/>
</dbReference>
<dbReference type="PANTHER" id="PTHR10072">
    <property type="entry name" value="IRON-SULFUR CLUSTER ASSEMBLY PROTEIN"/>
    <property type="match status" value="1"/>
</dbReference>
<dbReference type="InterPro" id="IPR017870">
    <property type="entry name" value="FeS_cluster_insertion_CS"/>
</dbReference>
<dbReference type="Gene3D" id="2.60.300.12">
    <property type="entry name" value="HesB-like domain"/>
    <property type="match status" value="1"/>
</dbReference>
<evidence type="ECO:0000259" key="2">
    <source>
        <dbReference type="Pfam" id="PF01521"/>
    </source>
</evidence>
<comment type="similarity">
    <text evidence="1">Belongs to the HesB/IscA family.</text>
</comment>
<feature type="domain" description="Core" evidence="2">
    <location>
        <begin position="1"/>
        <end position="103"/>
    </location>
</feature>
<dbReference type="EMBL" id="UINC01143680">
    <property type="protein sequence ID" value="SVD32735.1"/>
    <property type="molecule type" value="Genomic_DNA"/>
</dbReference>
<sequence>MAISLTEPAADRVRSHIEARGCGLGLRIGVKKTGCNGFAYVVNYAEAINEDDRVFQDRGVTVVVDQESLALIDGTEVDFIKEGLNEAFRFRNPNVSGECGCGESFTIS</sequence>
<dbReference type="GO" id="GO:0005829">
    <property type="term" value="C:cytosol"/>
    <property type="evidence" value="ECO:0007669"/>
    <property type="project" value="TreeGrafter"/>
</dbReference>
<protein>
    <recommendedName>
        <fullName evidence="2">Core domain-containing protein</fullName>
    </recommendedName>
</protein>
<reference evidence="3" key="1">
    <citation type="submission" date="2018-05" db="EMBL/GenBank/DDBJ databases">
        <authorList>
            <person name="Lanie J.A."/>
            <person name="Ng W.-L."/>
            <person name="Kazmierczak K.M."/>
            <person name="Andrzejewski T.M."/>
            <person name="Davidsen T.M."/>
            <person name="Wayne K.J."/>
            <person name="Tettelin H."/>
            <person name="Glass J.I."/>
            <person name="Rusch D."/>
            <person name="Podicherti R."/>
            <person name="Tsui H.-C.T."/>
            <person name="Winkler M.E."/>
        </authorList>
    </citation>
    <scope>NUCLEOTIDE SEQUENCE</scope>
</reference>